<accession>A0A1B7MUM0</accession>
<dbReference type="Gene3D" id="1.20.1280.50">
    <property type="match status" value="1"/>
</dbReference>
<keyword evidence="3" id="KW-1185">Reference proteome</keyword>
<gene>
    <name evidence="2" type="ORF">K503DRAFT_744563</name>
</gene>
<evidence type="ECO:0000313" key="2">
    <source>
        <dbReference type="EMBL" id="OAX36314.1"/>
    </source>
</evidence>
<dbReference type="Proteomes" id="UP000092154">
    <property type="component" value="Unassembled WGS sequence"/>
</dbReference>
<dbReference type="Pfam" id="PF12937">
    <property type="entry name" value="F-box-like"/>
    <property type="match status" value="1"/>
</dbReference>
<protein>
    <recommendedName>
        <fullName evidence="1">F-box domain-containing protein</fullName>
    </recommendedName>
</protein>
<dbReference type="AlphaFoldDB" id="A0A1B7MUM0"/>
<dbReference type="InParanoid" id="A0A1B7MUM0"/>
<name>A0A1B7MUM0_9AGAM</name>
<evidence type="ECO:0000259" key="1">
    <source>
        <dbReference type="Pfam" id="PF12937"/>
    </source>
</evidence>
<feature type="domain" description="F-box" evidence="1">
    <location>
        <begin position="114"/>
        <end position="166"/>
    </location>
</feature>
<dbReference type="STRING" id="1314800.A0A1B7MUM0"/>
<organism evidence="2 3">
    <name type="scientific">Rhizopogon vinicolor AM-OR11-026</name>
    <dbReference type="NCBI Taxonomy" id="1314800"/>
    <lineage>
        <taxon>Eukaryota</taxon>
        <taxon>Fungi</taxon>
        <taxon>Dikarya</taxon>
        <taxon>Basidiomycota</taxon>
        <taxon>Agaricomycotina</taxon>
        <taxon>Agaricomycetes</taxon>
        <taxon>Agaricomycetidae</taxon>
        <taxon>Boletales</taxon>
        <taxon>Suillineae</taxon>
        <taxon>Rhizopogonaceae</taxon>
        <taxon>Rhizopogon</taxon>
    </lineage>
</organism>
<dbReference type="EMBL" id="KV448426">
    <property type="protein sequence ID" value="OAX36314.1"/>
    <property type="molecule type" value="Genomic_DNA"/>
</dbReference>
<dbReference type="OrthoDB" id="3253362at2759"/>
<proteinExistence type="predicted"/>
<evidence type="ECO:0000313" key="3">
    <source>
        <dbReference type="Proteomes" id="UP000092154"/>
    </source>
</evidence>
<dbReference type="InterPro" id="IPR001810">
    <property type="entry name" value="F-box_dom"/>
</dbReference>
<sequence length="436" mass="49276">MRAIEVKANPEVKPPPISEIIDNILASSQAIIPDLETPYSRFSNNNLSESAIGQDQSICAIITDRQQQLDAVLHDISDLDIVIDKIKNLRHRLVEKRGKVKQSMNLHKGLISALWRLPAEILSQIFVHCLSAETGLGILLPLLLTRICRRWREVAVDTPSLWCNLSVNISRKQSTQWPQAAFCYDSWLRRSQGLPLSLTRVRYDNDDKTKVQSLLQPYMKQITSIVFPTTKAYQLFALDLPTLQELIIENLSHDSAADAQSISRLPCNLRSLRLQGPPGFDFQQSCASNPVWVHLTNLEICVNKAETFLHLLQLGINISSAMVSMLPSEIYFLPESKPFTHTKLQFLSILSSHSPFEEKNSIARLFNGLSLPNLRMLHCNGYDGYGIWWPHNDFKAFLAQSNCPLERLTLGPEVTTDEQRAEYITIIPSLEIVGGR</sequence>
<reference evidence="2 3" key="1">
    <citation type="submission" date="2016-06" db="EMBL/GenBank/DDBJ databases">
        <title>Comparative genomics of the ectomycorrhizal sister species Rhizopogon vinicolor and Rhizopogon vesiculosus (Basidiomycota: Boletales) reveals a divergence of the mating type B locus.</title>
        <authorList>
            <consortium name="DOE Joint Genome Institute"/>
            <person name="Mujic A.B."/>
            <person name="Kuo A."/>
            <person name="Tritt A."/>
            <person name="Lipzen A."/>
            <person name="Chen C."/>
            <person name="Johnson J."/>
            <person name="Sharma A."/>
            <person name="Barry K."/>
            <person name="Grigoriev I.V."/>
            <person name="Spatafora J.W."/>
        </authorList>
    </citation>
    <scope>NUCLEOTIDE SEQUENCE [LARGE SCALE GENOMIC DNA]</scope>
    <source>
        <strain evidence="2 3">AM-OR11-026</strain>
    </source>
</reference>